<proteinExistence type="predicted"/>
<dbReference type="Proteomes" id="UP001230268">
    <property type="component" value="Unassembled WGS sequence"/>
</dbReference>
<dbReference type="AlphaFoldDB" id="A0AAD8LMA0"/>
<name>A0AAD8LMA0_BABGI</name>
<organism evidence="1 2">
    <name type="scientific">Babesia gibsoni</name>
    <dbReference type="NCBI Taxonomy" id="33632"/>
    <lineage>
        <taxon>Eukaryota</taxon>
        <taxon>Sar</taxon>
        <taxon>Alveolata</taxon>
        <taxon>Apicomplexa</taxon>
        <taxon>Aconoidasida</taxon>
        <taxon>Piroplasmida</taxon>
        <taxon>Babesiidae</taxon>
        <taxon>Babesia</taxon>
    </lineage>
</organism>
<keyword evidence="2" id="KW-1185">Reference proteome</keyword>
<protein>
    <recommendedName>
        <fullName evidence="3">ERCC4 domain-containing protein</fullName>
    </recommendedName>
</protein>
<reference evidence="1" key="1">
    <citation type="submission" date="2023-08" db="EMBL/GenBank/DDBJ databases">
        <title>Draft sequence of the Babesia gibsoni genome.</title>
        <authorList>
            <person name="Yamagishi J.Y."/>
            <person name="Xuan X.X."/>
        </authorList>
    </citation>
    <scope>NUCLEOTIDE SEQUENCE</scope>
    <source>
        <strain evidence="1">Azabu</strain>
    </source>
</reference>
<accession>A0AAD8LMA0</accession>
<evidence type="ECO:0008006" key="3">
    <source>
        <dbReference type="Google" id="ProtNLM"/>
    </source>
</evidence>
<evidence type="ECO:0000313" key="1">
    <source>
        <dbReference type="EMBL" id="KAK1443454.1"/>
    </source>
</evidence>
<gene>
    <name evidence="1" type="ORF">BgAZ_203300</name>
</gene>
<dbReference type="EMBL" id="JAVEPI010000002">
    <property type="protein sequence ID" value="KAK1443454.1"/>
    <property type="molecule type" value="Genomic_DNA"/>
</dbReference>
<comment type="caution">
    <text evidence="1">The sequence shown here is derived from an EMBL/GenBank/DDBJ whole genome shotgun (WGS) entry which is preliminary data.</text>
</comment>
<evidence type="ECO:0000313" key="2">
    <source>
        <dbReference type="Proteomes" id="UP001230268"/>
    </source>
</evidence>
<sequence>MVNTSKSGDTSPPAAQISLWLPPSWNGLRLHLERLRDTKGIPITIHTSYDDELHTGVLYNSICGDGNIIAMSTNFTYRTHLSRVVDAKDRAADNHDESTSVQSRLSAMASPSMLRYMSDSSDEEMELRETANKFAIMFIVFTRSDVTNNSVEDLRKRIIKAIQQLRIFYEGVNIMVVMHGIRLYALHGYASQADSEHSHGGSQSQFIHSSALDDIICSLMVEYHIDTVEVEDDVDLAKFLINASSAVEQCYHRKSIMHFKIKPHHNAFQEESAVRRAWLTQLLQIPEVGKDAANAIASELVSHYAYALLLRFQTPAEIIDAVAKSSEQFITKLRQIPVGAKATRKLSLSIAKRVAALYSRNTLPSDLVLDNEKS</sequence>
<dbReference type="InterPro" id="IPR042530">
    <property type="entry name" value="EME1/EME2_C"/>
</dbReference>
<dbReference type="Gene3D" id="1.10.150.670">
    <property type="entry name" value="Crossover junction endonuclease EME1, DNA-binding domain"/>
    <property type="match status" value="1"/>
</dbReference>